<dbReference type="Gene3D" id="3.90.230.10">
    <property type="entry name" value="Creatinase/methionine aminopeptidase superfamily"/>
    <property type="match status" value="1"/>
</dbReference>
<dbReference type="InterPro" id="IPR036005">
    <property type="entry name" value="Creatinase/aminopeptidase-like"/>
</dbReference>
<name>A0ABN1G7Q7_9BACI</name>
<evidence type="ECO:0000313" key="4">
    <source>
        <dbReference type="Proteomes" id="UP001500866"/>
    </source>
</evidence>
<dbReference type="Pfam" id="PF01321">
    <property type="entry name" value="Creatinase_N"/>
    <property type="match status" value="1"/>
</dbReference>
<dbReference type="RefSeq" id="WP_343813308.1">
    <property type="nucleotide sequence ID" value="NZ_BAAADS010000016.1"/>
</dbReference>
<sequence length="392" mass="44234">MEQRFETSEYQQRLEQVKAKMEQQGVDVLLVSNPSNMNYLTGYDAYSFYVTQALIVIKEQNQPIWVGRRQDANGAKLTTWMDDEHIYYYTDDYMHSDTKHPMDVIANLFKKQKQDQRRIGVEMGSYFLSAMAYETFKSWLPDASFIDTTTLIGFVRMIKSNQELQYMRNAAANAEEAMQAGINSIQKGIPENEVAANIYYAQINGAEGIDGDYPSIAPLLLSGVKSSSPHLTWSGEVFNGDEIVTIELAGVHKRYHSPLARTIKLGEPSSKEKRLGDAVTDSLNQTLNAVKPGATCGDLALVWSDTIRKHGFEKYDRLGYSVGLSYPPNWGEHTASIRQYNQTVLEPNMTFHLIPGLWEADCGVEISETFVVTENGCETLANFRRELIKKEG</sequence>
<gene>
    <name evidence="3" type="primary">doeA_2</name>
    <name evidence="3" type="ORF">GCM10009001_23760</name>
</gene>
<dbReference type="PANTHER" id="PTHR46112">
    <property type="entry name" value="AMINOPEPTIDASE"/>
    <property type="match status" value="1"/>
</dbReference>
<dbReference type="InterPro" id="IPR000587">
    <property type="entry name" value="Creatinase_N"/>
</dbReference>
<dbReference type="SUPFAM" id="SSF53092">
    <property type="entry name" value="Creatinase/prolidase N-terminal domain"/>
    <property type="match status" value="1"/>
</dbReference>
<dbReference type="InterPro" id="IPR000994">
    <property type="entry name" value="Pept_M24"/>
</dbReference>
<feature type="domain" description="Creatinase N-terminal" evidence="2">
    <location>
        <begin position="13"/>
        <end position="158"/>
    </location>
</feature>
<organism evidence="3 4">
    <name type="scientific">Virgibacillus siamensis</name>
    <dbReference type="NCBI Taxonomy" id="480071"/>
    <lineage>
        <taxon>Bacteria</taxon>
        <taxon>Bacillati</taxon>
        <taxon>Bacillota</taxon>
        <taxon>Bacilli</taxon>
        <taxon>Bacillales</taxon>
        <taxon>Bacillaceae</taxon>
        <taxon>Virgibacillus</taxon>
    </lineage>
</organism>
<dbReference type="CDD" id="cd01066">
    <property type="entry name" value="APP_MetAP"/>
    <property type="match status" value="1"/>
</dbReference>
<comment type="caution">
    <text evidence="3">The sequence shown here is derived from an EMBL/GenBank/DDBJ whole genome shotgun (WGS) entry which is preliminary data.</text>
</comment>
<feature type="domain" description="Peptidase M24" evidence="1">
    <location>
        <begin position="166"/>
        <end position="374"/>
    </location>
</feature>
<dbReference type="Gene3D" id="3.40.350.10">
    <property type="entry name" value="Creatinase/prolidase N-terminal domain"/>
    <property type="match status" value="1"/>
</dbReference>
<dbReference type="GO" id="GO:0016787">
    <property type="term" value="F:hydrolase activity"/>
    <property type="evidence" value="ECO:0007669"/>
    <property type="project" value="UniProtKB-KW"/>
</dbReference>
<dbReference type="SUPFAM" id="SSF55920">
    <property type="entry name" value="Creatinase/aminopeptidase"/>
    <property type="match status" value="1"/>
</dbReference>
<keyword evidence="4" id="KW-1185">Reference proteome</keyword>
<dbReference type="Pfam" id="PF00557">
    <property type="entry name" value="Peptidase_M24"/>
    <property type="match status" value="1"/>
</dbReference>
<evidence type="ECO:0000259" key="1">
    <source>
        <dbReference type="Pfam" id="PF00557"/>
    </source>
</evidence>
<keyword evidence="3" id="KW-0378">Hydrolase</keyword>
<dbReference type="PANTHER" id="PTHR46112:SF2">
    <property type="entry name" value="XAA-PRO AMINOPEPTIDASE P-RELATED"/>
    <property type="match status" value="1"/>
</dbReference>
<accession>A0ABN1G7Q7</accession>
<proteinExistence type="predicted"/>
<protein>
    <submittedName>
        <fullName evidence="3">Ectoine hydrolase DoeA</fullName>
    </submittedName>
</protein>
<reference evidence="3 4" key="1">
    <citation type="journal article" date="2019" name="Int. J. Syst. Evol. Microbiol.">
        <title>The Global Catalogue of Microorganisms (GCM) 10K type strain sequencing project: providing services to taxonomists for standard genome sequencing and annotation.</title>
        <authorList>
            <consortium name="The Broad Institute Genomics Platform"/>
            <consortium name="The Broad Institute Genome Sequencing Center for Infectious Disease"/>
            <person name="Wu L."/>
            <person name="Ma J."/>
        </authorList>
    </citation>
    <scope>NUCLEOTIDE SEQUENCE [LARGE SCALE GENOMIC DNA]</scope>
    <source>
        <strain evidence="3 4">JCM 15395</strain>
    </source>
</reference>
<evidence type="ECO:0000259" key="2">
    <source>
        <dbReference type="Pfam" id="PF01321"/>
    </source>
</evidence>
<dbReference type="InterPro" id="IPR029149">
    <property type="entry name" value="Creatin/AminoP/Spt16_N"/>
</dbReference>
<dbReference type="Proteomes" id="UP001500866">
    <property type="component" value="Unassembled WGS sequence"/>
</dbReference>
<evidence type="ECO:0000313" key="3">
    <source>
        <dbReference type="EMBL" id="GAA0605734.1"/>
    </source>
</evidence>
<dbReference type="InterPro" id="IPR050659">
    <property type="entry name" value="Peptidase_M24B"/>
</dbReference>
<dbReference type="EMBL" id="BAAADS010000016">
    <property type="protein sequence ID" value="GAA0605734.1"/>
    <property type="molecule type" value="Genomic_DNA"/>
</dbReference>